<protein>
    <recommendedName>
        <fullName evidence="3">F-box domain-containing protein</fullName>
    </recommendedName>
</protein>
<evidence type="ECO:0000313" key="1">
    <source>
        <dbReference type="EMBL" id="KAJ3484893.1"/>
    </source>
</evidence>
<keyword evidence="2" id="KW-1185">Reference proteome</keyword>
<dbReference type="AlphaFoldDB" id="A0AAD5V4Y0"/>
<dbReference type="SUPFAM" id="SSF52058">
    <property type="entry name" value="L domain-like"/>
    <property type="match status" value="1"/>
</dbReference>
<dbReference type="Gene3D" id="3.80.10.10">
    <property type="entry name" value="Ribonuclease Inhibitor"/>
    <property type="match status" value="1"/>
</dbReference>
<evidence type="ECO:0008006" key="3">
    <source>
        <dbReference type="Google" id="ProtNLM"/>
    </source>
</evidence>
<reference evidence="1" key="1">
    <citation type="submission" date="2022-07" db="EMBL/GenBank/DDBJ databases">
        <title>Genome Sequence of Physisporinus lineatus.</title>
        <authorList>
            <person name="Buettner E."/>
        </authorList>
    </citation>
    <scope>NUCLEOTIDE SEQUENCE</scope>
    <source>
        <strain evidence="1">VT162</strain>
    </source>
</reference>
<name>A0AAD5V4Y0_9APHY</name>
<gene>
    <name evidence="1" type="ORF">NLI96_g5334</name>
</gene>
<sequence>MIKEHKKEALKCFRLRQHENSSSRVSDLGRKRVRSPFPYELLIIIFKELLDPNDPYSSIFFHDLLHGVFSSSVLVSKFWRRDLLAAALVCKTWHIAAMDLLYTSPRARTVKAVIRLEKTLGRNPSLSSQVKGVTLVNRTVLPRSFWDRTKDVLVVNKNPKPKPIPAISRLPCHVHRILEICPYIVTLSVIGSGCNDEECQPFSDYFPVHIGLHRRLRVLVISNLHITSLTSIIPGVEFSGLEILQIDSSKIRTPPPTEDPPIQTRFPRLRALQITFSSFDYEGINGALDITSHAFPSLDTLELHFNHVDPRVERKCLRRLKKVYIISADHYALTSWWPNGHLGNIHDFTLPCHFFSKSGPGMHEELRLPRRLRILRLIGFLSKGHLRQSCKRLPTDPQELQAFKESTNWVIRHFNIFPPDMKTVELLFNLEKPQAEAEGLDAFRSTLTRFARVCKRYGITLRTYFHHVEPNADRQWQAPKGRWVLDEEISPLKNTS</sequence>
<dbReference type="EMBL" id="JANAWD010000172">
    <property type="protein sequence ID" value="KAJ3484893.1"/>
    <property type="molecule type" value="Genomic_DNA"/>
</dbReference>
<comment type="caution">
    <text evidence="1">The sequence shown here is derived from an EMBL/GenBank/DDBJ whole genome shotgun (WGS) entry which is preliminary data.</text>
</comment>
<dbReference type="Proteomes" id="UP001212997">
    <property type="component" value="Unassembled WGS sequence"/>
</dbReference>
<proteinExistence type="predicted"/>
<dbReference type="InterPro" id="IPR032675">
    <property type="entry name" value="LRR_dom_sf"/>
</dbReference>
<evidence type="ECO:0000313" key="2">
    <source>
        <dbReference type="Proteomes" id="UP001212997"/>
    </source>
</evidence>
<organism evidence="1 2">
    <name type="scientific">Meripilus lineatus</name>
    <dbReference type="NCBI Taxonomy" id="2056292"/>
    <lineage>
        <taxon>Eukaryota</taxon>
        <taxon>Fungi</taxon>
        <taxon>Dikarya</taxon>
        <taxon>Basidiomycota</taxon>
        <taxon>Agaricomycotina</taxon>
        <taxon>Agaricomycetes</taxon>
        <taxon>Polyporales</taxon>
        <taxon>Meripilaceae</taxon>
        <taxon>Meripilus</taxon>
    </lineage>
</organism>
<accession>A0AAD5V4Y0</accession>